<organism evidence="3 4">
    <name type="scientific">Candidatus Nephthysia bennettiae</name>
    <dbReference type="NCBI Taxonomy" id="3127016"/>
    <lineage>
        <taxon>Bacteria</taxon>
        <taxon>Bacillati</taxon>
        <taxon>Candidatus Dormiibacterota</taxon>
        <taxon>Candidatus Dormibacteria</taxon>
        <taxon>Candidatus Dormibacterales</taxon>
        <taxon>Candidatus Dormibacteraceae</taxon>
        <taxon>Candidatus Nephthysia</taxon>
    </lineage>
</organism>
<dbReference type="Gene3D" id="3.90.226.10">
    <property type="entry name" value="2-enoyl-CoA Hydratase, Chain A, domain 1"/>
    <property type="match status" value="1"/>
</dbReference>
<dbReference type="Pfam" id="PF00378">
    <property type="entry name" value="ECH_1"/>
    <property type="match status" value="1"/>
</dbReference>
<accession>A0A934JVL5</accession>
<proteinExistence type="inferred from homology"/>
<dbReference type="PANTHER" id="PTHR11941">
    <property type="entry name" value="ENOYL-COA HYDRATASE-RELATED"/>
    <property type="match status" value="1"/>
</dbReference>
<dbReference type="InterPro" id="IPR001753">
    <property type="entry name" value="Enoyl-CoA_hydra/iso"/>
</dbReference>
<evidence type="ECO:0000313" key="3">
    <source>
        <dbReference type="EMBL" id="MBJ7596591.1"/>
    </source>
</evidence>
<dbReference type="SUPFAM" id="SSF52096">
    <property type="entry name" value="ClpP/crotonase"/>
    <property type="match status" value="1"/>
</dbReference>
<evidence type="ECO:0000256" key="2">
    <source>
        <dbReference type="RuleBase" id="RU003707"/>
    </source>
</evidence>
<evidence type="ECO:0000256" key="1">
    <source>
        <dbReference type="ARBA" id="ARBA00005254"/>
    </source>
</evidence>
<reference evidence="3" key="1">
    <citation type="submission" date="2020-10" db="EMBL/GenBank/DDBJ databases">
        <title>Ca. Dormibacterota MAGs.</title>
        <authorList>
            <person name="Montgomery K."/>
        </authorList>
    </citation>
    <scope>NUCLEOTIDE SEQUENCE [LARGE SCALE GENOMIC DNA]</scope>
    <source>
        <strain evidence="3">SC8812_S17_10</strain>
    </source>
</reference>
<name>A0A934JVL5_9BACT</name>
<keyword evidence="4" id="KW-1185">Reference proteome</keyword>
<dbReference type="CDD" id="cd06558">
    <property type="entry name" value="crotonase-like"/>
    <property type="match status" value="1"/>
</dbReference>
<evidence type="ECO:0000313" key="4">
    <source>
        <dbReference type="Proteomes" id="UP000612893"/>
    </source>
</evidence>
<dbReference type="EMBL" id="JAEKNR010000011">
    <property type="protein sequence ID" value="MBJ7596591.1"/>
    <property type="molecule type" value="Genomic_DNA"/>
</dbReference>
<dbReference type="Proteomes" id="UP000612893">
    <property type="component" value="Unassembled WGS sequence"/>
</dbReference>
<dbReference type="PANTHER" id="PTHR11941:SF54">
    <property type="entry name" value="ENOYL-COA HYDRATASE, MITOCHONDRIAL"/>
    <property type="match status" value="1"/>
</dbReference>
<dbReference type="InterPro" id="IPR018376">
    <property type="entry name" value="Enoyl-CoA_hyd/isom_CS"/>
</dbReference>
<gene>
    <name evidence="3" type="ORF">JF922_00685</name>
</gene>
<comment type="caution">
    <text evidence="3">The sequence shown here is derived from an EMBL/GenBank/DDBJ whole genome shotgun (WGS) entry which is preliminary data.</text>
</comment>
<dbReference type="InterPro" id="IPR029045">
    <property type="entry name" value="ClpP/crotonase-like_dom_sf"/>
</dbReference>
<dbReference type="RefSeq" id="WP_338198419.1">
    <property type="nucleotide sequence ID" value="NZ_JAEKNR010000011.1"/>
</dbReference>
<dbReference type="PROSITE" id="PS00166">
    <property type="entry name" value="ENOYL_COA_HYDRATASE"/>
    <property type="match status" value="1"/>
</dbReference>
<protein>
    <submittedName>
        <fullName evidence="3">Enoyl-CoA hydratase/isomerase family protein</fullName>
    </submittedName>
</protein>
<dbReference type="GO" id="GO:0003824">
    <property type="term" value="F:catalytic activity"/>
    <property type="evidence" value="ECO:0007669"/>
    <property type="project" value="UniProtKB-ARBA"/>
</dbReference>
<comment type="similarity">
    <text evidence="1 2">Belongs to the enoyl-CoA hydratase/isomerase family.</text>
</comment>
<dbReference type="AlphaFoldDB" id="A0A934JVL5"/>
<sequence>MEASRRSRGDLLIEALEAGVARVVINRPQSLNAISRQLREDLIQVLGELDRDPQVSAIVVTGAGGRAFAAGQDLSEAQNFDGSSAVRWVDEWRALYDCVLGLAKPTVAAVDGYAVGAGFQLALVCDLRLASERARFGMPEIDDGIPCITGTWTLYELIGRGRTTDLVLSGRMIDAAEALQWGVVSQVVTAEELAGAAAALAARLGAKPAAAMRLNKQWLRELLISHLPAAEEYAKRAHGEAFSSGEPQRLMADFLAKRAAGRST</sequence>